<keyword evidence="3" id="KW-1185">Reference proteome</keyword>
<dbReference type="Proteomes" id="UP000000442">
    <property type="component" value="Chromosome"/>
</dbReference>
<keyword evidence="1" id="KW-1133">Transmembrane helix</keyword>
<dbReference type="InterPro" id="IPR005133">
    <property type="entry name" value="PhaG_MnhG_YufB"/>
</dbReference>
<dbReference type="RefSeq" id="WP_015905354.1">
    <property type="nucleotide sequence ID" value="NC_012108.1"/>
</dbReference>
<dbReference type="PANTHER" id="PTHR34703">
    <property type="entry name" value="ANTIPORTER SUBUNIT MNHG2-RELATED"/>
    <property type="match status" value="1"/>
</dbReference>
<evidence type="ECO:0000313" key="2">
    <source>
        <dbReference type="EMBL" id="ACN16604.1"/>
    </source>
</evidence>
<keyword evidence="1" id="KW-0472">Membrane</keyword>
<dbReference type="OrthoDB" id="5346950at2"/>
<dbReference type="PANTHER" id="PTHR34703:SF1">
    <property type="entry name" value="ANTIPORTER SUBUNIT MNHG2-RELATED"/>
    <property type="match status" value="1"/>
</dbReference>
<gene>
    <name evidence="2" type="primary">mnhG</name>
    <name evidence="2" type="ordered locus">HRM2_35390</name>
</gene>
<evidence type="ECO:0000313" key="3">
    <source>
        <dbReference type="Proteomes" id="UP000000442"/>
    </source>
</evidence>
<dbReference type="HOGENOM" id="CLU_121334_2_3_7"/>
<protein>
    <submittedName>
        <fullName evidence="2">MnhG</fullName>
    </submittedName>
</protein>
<feature type="transmembrane region" description="Helical" evidence="1">
    <location>
        <begin position="6"/>
        <end position="24"/>
    </location>
</feature>
<dbReference type="eggNOG" id="COG1320">
    <property type="taxonomic scope" value="Bacteria"/>
</dbReference>
<sequence>MIILSALLIAIGLFFFLGGSIGIIRLPDFYSRLHAAGMLDTMGLLLSMSGLTLYLVHDFTLANFLSGMKIVLIVVFVFITSPTATHAIVDAGIRAVREPWTKGNGGGNRI</sequence>
<feature type="transmembrane region" description="Helical" evidence="1">
    <location>
        <begin position="68"/>
        <end position="89"/>
    </location>
</feature>
<dbReference type="KEGG" id="dat:HRM2_35390"/>
<reference evidence="2 3" key="1">
    <citation type="journal article" date="2009" name="Environ. Microbiol.">
        <title>Genome sequence of Desulfobacterium autotrophicum HRM2, a marine sulfate reducer oxidizing organic carbon completely to carbon dioxide.</title>
        <authorList>
            <person name="Strittmatter A.W."/>
            <person name="Liesegang H."/>
            <person name="Rabus R."/>
            <person name="Decker I."/>
            <person name="Amann J."/>
            <person name="Andres S."/>
            <person name="Henne A."/>
            <person name="Fricke W.F."/>
            <person name="Martinez-Arias R."/>
            <person name="Bartels D."/>
            <person name="Goesmann A."/>
            <person name="Krause L."/>
            <person name="Puehler A."/>
            <person name="Klenk H.P."/>
            <person name="Richter M."/>
            <person name="Schuler M."/>
            <person name="Gloeckner F.O."/>
            <person name="Meyerdierks A."/>
            <person name="Gottschalk G."/>
            <person name="Amann R."/>
        </authorList>
    </citation>
    <scope>NUCLEOTIDE SEQUENCE [LARGE SCALE GENOMIC DNA]</scope>
    <source>
        <strain evidence="3">ATCC 43914 / DSM 3382 / HRM2</strain>
    </source>
</reference>
<dbReference type="STRING" id="177437.HRM2_35390"/>
<feature type="transmembrane region" description="Helical" evidence="1">
    <location>
        <begin position="36"/>
        <end position="56"/>
    </location>
</feature>
<accession>C0Q999</accession>
<dbReference type="NCBIfam" id="TIGR01300">
    <property type="entry name" value="CPA3_mnhG_phaG"/>
    <property type="match status" value="1"/>
</dbReference>
<dbReference type="EMBL" id="CP001087">
    <property type="protein sequence ID" value="ACN16604.1"/>
    <property type="molecule type" value="Genomic_DNA"/>
</dbReference>
<evidence type="ECO:0000256" key="1">
    <source>
        <dbReference type="SAM" id="Phobius"/>
    </source>
</evidence>
<dbReference type="GO" id="GO:0015385">
    <property type="term" value="F:sodium:proton antiporter activity"/>
    <property type="evidence" value="ECO:0007669"/>
    <property type="project" value="TreeGrafter"/>
</dbReference>
<proteinExistence type="predicted"/>
<dbReference type="Pfam" id="PF03334">
    <property type="entry name" value="PhaG_MnhG_YufB"/>
    <property type="match status" value="1"/>
</dbReference>
<dbReference type="AlphaFoldDB" id="C0Q999"/>
<keyword evidence="1" id="KW-0812">Transmembrane</keyword>
<organism evidence="2 3">
    <name type="scientific">Desulforapulum autotrophicum (strain ATCC 43914 / DSM 3382 / VKM B-1955 / HRM2)</name>
    <name type="common">Desulfobacterium autotrophicum</name>
    <dbReference type="NCBI Taxonomy" id="177437"/>
    <lineage>
        <taxon>Bacteria</taxon>
        <taxon>Pseudomonadati</taxon>
        <taxon>Thermodesulfobacteriota</taxon>
        <taxon>Desulfobacteria</taxon>
        <taxon>Desulfobacterales</taxon>
        <taxon>Desulfobacteraceae</taxon>
        <taxon>Desulforapulum</taxon>
    </lineage>
</organism>
<name>C0Q999_DESAH</name>